<sequence>MSAPQDREPQELLHQYPVGRLPQLSAGRRVPATLHGLADTMSASVQAWQSLLSGCTSTELARRYRPGAWTVQQLAHHTADAHFHGLNRLRNGLTSQGYVIQPFDQQAVMALPDYALPVTAAADLMDSLNQRWTALLRGVDSAEFFRRVVHPAEGEQDLWQLVTKHEWHLRHHLAQARLAMREDA</sequence>
<feature type="domain" description="DinB-like" evidence="1">
    <location>
        <begin position="46"/>
        <end position="176"/>
    </location>
</feature>
<evidence type="ECO:0000313" key="3">
    <source>
        <dbReference type="Proteomes" id="UP001595998"/>
    </source>
</evidence>
<proteinExistence type="predicted"/>
<accession>A0ABV8XPH8</accession>
<dbReference type="RefSeq" id="WP_380039203.1">
    <property type="nucleotide sequence ID" value="NZ_JBHSEH010000009.1"/>
</dbReference>
<dbReference type="Pfam" id="PF12867">
    <property type="entry name" value="DinB_2"/>
    <property type="match status" value="1"/>
</dbReference>
<reference evidence="3" key="1">
    <citation type="journal article" date="2019" name="Int. J. Syst. Evol. Microbiol.">
        <title>The Global Catalogue of Microorganisms (GCM) 10K type strain sequencing project: providing services to taxonomists for standard genome sequencing and annotation.</title>
        <authorList>
            <consortium name="The Broad Institute Genomics Platform"/>
            <consortium name="The Broad Institute Genome Sequencing Center for Infectious Disease"/>
            <person name="Wu L."/>
            <person name="Ma J."/>
        </authorList>
    </citation>
    <scope>NUCLEOTIDE SEQUENCE [LARGE SCALE GENOMIC DNA]</scope>
    <source>
        <strain evidence="3">CCUG 56029</strain>
    </source>
</reference>
<evidence type="ECO:0000259" key="1">
    <source>
        <dbReference type="Pfam" id="PF12867"/>
    </source>
</evidence>
<dbReference type="Gene3D" id="1.20.120.450">
    <property type="entry name" value="dinb family like domain"/>
    <property type="match status" value="1"/>
</dbReference>
<evidence type="ECO:0000313" key="2">
    <source>
        <dbReference type="EMBL" id="MFC4426587.1"/>
    </source>
</evidence>
<dbReference type="InterPro" id="IPR024775">
    <property type="entry name" value="DinB-like"/>
</dbReference>
<name>A0ABV8XPH8_9DEIO</name>
<dbReference type="InterPro" id="IPR034660">
    <property type="entry name" value="DinB/YfiT-like"/>
</dbReference>
<comment type="caution">
    <text evidence="2">The sequence shown here is derived from an EMBL/GenBank/DDBJ whole genome shotgun (WGS) entry which is preliminary data.</text>
</comment>
<dbReference type="EMBL" id="JBHSEH010000009">
    <property type="protein sequence ID" value="MFC4426587.1"/>
    <property type="molecule type" value="Genomic_DNA"/>
</dbReference>
<gene>
    <name evidence="2" type="ORF">ACFOZ9_10210</name>
</gene>
<organism evidence="2 3">
    <name type="scientific">Deinococcus navajonensis</name>
    <dbReference type="NCBI Taxonomy" id="309884"/>
    <lineage>
        <taxon>Bacteria</taxon>
        <taxon>Thermotogati</taxon>
        <taxon>Deinococcota</taxon>
        <taxon>Deinococci</taxon>
        <taxon>Deinococcales</taxon>
        <taxon>Deinococcaceae</taxon>
        <taxon>Deinococcus</taxon>
    </lineage>
</organism>
<dbReference type="Proteomes" id="UP001595998">
    <property type="component" value="Unassembled WGS sequence"/>
</dbReference>
<dbReference type="SUPFAM" id="SSF109854">
    <property type="entry name" value="DinB/YfiT-like putative metalloenzymes"/>
    <property type="match status" value="1"/>
</dbReference>
<protein>
    <submittedName>
        <fullName evidence="2">DinB family protein</fullName>
    </submittedName>
</protein>
<keyword evidence="3" id="KW-1185">Reference proteome</keyword>